<dbReference type="PANTHER" id="PTHR33823:SF5">
    <property type="entry name" value="DNAK SUPPRESSOR PROTEIN"/>
    <property type="match status" value="1"/>
</dbReference>
<dbReference type="PROSITE" id="PS51128">
    <property type="entry name" value="ZF_DKSA_2"/>
    <property type="match status" value="1"/>
</dbReference>
<evidence type="ECO:0000256" key="1">
    <source>
        <dbReference type="ARBA" id="ARBA00022723"/>
    </source>
</evidence>
<evidence type="ECO:0000259" key="6">
    <source>
        <dbReference type="Pfam" id="PF01258"/>
    </source>
</evidence>
<comment type="caution">
    <text evidence="7">The sequence shown here is derived from an EMBL/GenBank/DDBJ whole genome shotgun (WGS) entry which is preliminary data.</text>
</comment>
<dbReference type="EMBL" id="MHWB01000008">
    <property type="protein sequence ID" value="OHB02053.1"/>
    <property type="molecule type" value="Genomic_DNA"/>
</dbReference>
<keyword evidence="1" id="KW-0479">Metal-binding</keyword>
<evidence type="ECO:0000256" key="4">
    <source>
        <dbReference type="PROSITE-ProRule" id="PRU00510"/>
    </source>
</evidence>
<feature type="region of interest" description="Disordered" evidence="5">
    <location>
        <begin position="28"/>
        <end position="59"/>
    </location>
</feature>
<name>A0A1G2TY16_9BACT</name>
<evidence type="ECO:0000313" key="8">
    <source>
        <dbReference type="Proteomes" id="UP000177707"/>
    </source>
</evidence>
<dbReference type="STRING" id="1802758.A3A96_03540"/>
<feature type="zinc finger region" description="dksA C4-type" evidence="4">
    <location>
        <begin position="95"/>
        <end position="119"/>
    </location>
</feature>
<dbReference type="InterPro" id="IPR000962">
    <property type="entry name" value="Znf_DskA_TraR"/>
</dbReference>
<dbReference type="Pfam" id="PF01258">
    <property type="entry name" value="zf-dskA_traR"/>
    <property type="match status" value="1"/>
</dbReference>
<evidence type="ECO:0000256" key="3">
    <source>
        <dbReference type="ARBA" id="ARBA00022833"/>
    </source>
</evidence>
<dbReference type="GO" id="GO:0008270">
    <property type="term" value="F:zinc ion binding"/>
    <property type="evidence" value="ECO:0007669"/>
    <property type="project" value="UniProtKB-KW"/>
</dbReference>
<protein>
    <recommendedName>
        <fullName evidence="6">Zinc finger DksA/TraR C4-type domain-containing protein</fullName>
    </recommendedName>
</protein>
<reference evidence="7 8" key="1">
    <citation type="journal article" date="2016" name="Nat. Commun.">
        <title>Thousands of microbial genomes shed light on interconnected biogeochemical processes in an aquifer system.</title>
        <authorList>
            <person name="Anantharaman K."/>
            <person name="Brown C.T."/>
            <person name="Hug L.A."/>
            <person name="Sharon I."/>
            <person name="Castelle C.J."/>
            <person name="Probst A.J."/>
            <person name="Thomas B.C."/>
            <person name="Singh A."/>
            <person name="Wilkins M.J."/>
            <person name="Karaoz U."/>
            <person name="Brodie E.L."/>
            <person name="Williams K.H."/>
            <person name="Hubbard S.S."/>
            <person name="Banfield J.F."/>
        </authorList>
    </citation>
    <scope>NUCLEOTIDE SEQUENCE [LARGE SCALE GENOMIC DNA]</scope>
</reference>
<feature type="compositionally biased region" description="Basic and acidic residues" evidence="5">
    <location>
        <begin position="28"/>
        <end position="39"/>
    </location>
</feature>
<feature type="compositionally biased region" description="Acidic residues" evidence="5">
    <location>
        <begin position="50"/>
        <end position="59"/>
    </location>
</feature>
<keyword evidence="2" id="KW-0863">Zinc-finger</keyword>
<evidence type="ECO:0000256" key="2">
    <source>
        <dbReference type="ARBA" id="ARBA00022771"/>
    </source>
</evidence>
<gene>
    <name evidence="7" type="ORF">A3A96_03540</name>
</gene>
<dbReference type="Gene3D" id="1.20.120.910">
    <property type="entry name" value="DksA, coiled-coil domain"/>
    <property type="match status" value="1"/>
</dbReference>
<dbReference type="Proteomes" id="UP000177707">
    <property type="component" value="Unassembled WGS sequence"/>
</dbReference>
<dbReference type="AlphaFoldDB" id="A0A1G2TY16"/>
<feature type="domain" description="Zinc finger DksA/TraR C4-type" evidence="6">
    <location>
        <begin position="92"/>
        <end position="118"/>
    </location>
</feature>
<evidence type="ECO:0000313" key="7">
    <source>
        <dbReference type="EMBL" id="OHB02053.1"/>
    </source>
</evidence>
<organism evidence="7 8">
    <name type="scientific">Candidatus Zambryskibacteria bacterium RIFCSPLOWO2_01_FULL_39_39</name>
    <dbReference type="NCBI Taxonomy" id="1802758"/>
    <lineage>
        <taxon>Bacteria</taxon>
        <taxon>Candidatus Zambryskiibacteriota</taxon>
    </lineage>
</organism>
<accession>A0A1G2TY16</accession>
<sequence>MRKDIDTKYFKNKLAEELLLVEKELNDIGRRNPDNKNDWEAEPTVMNQDSADENETADNIEEFESNTAVLKELEIRYNDIKDALVKIEKDEYGFCEVCKAPIEEDRLIANQAARTCKEHMQ</sequence>
<keyword evidence="3" id="KW-0862">Zinc</keyword>
<evidence type="ECO:0000256" key="5">
    <source>
        <dbReference type="SAM" id="MobiDB-lite"/>
    </source>
</evidence>
<proteinExistence type="predicted"/>
<dbReference type="PANTHER" id="PTHR33823">
    <property type="entry name" value="RNA POLYMERASE-BINDING TRANSCRIPTION FACTOR DKSA-RELATED"/>
    <property type="match status" value="1"/>
</dbReference>